<feature type="transmembrane region" description="Helical" evidence="1">
    <location>
        <begin position="123"/>
        <end position="142"/>
    </location>
</feature>
<feature type="domain" description="Nucleoside transporter/FeoB GTPase Gate" evidence="2">
    <location>
        <begin position="222"/>
        <end position="316"/>
    </location>
</feature>
<feature type="transmembrane region" description="Helical" evidence="1">
    <location>
        <begin position="326"/>
        <end position="348"/>
    </location>
</feature>
<protein>
    <submittedName>
        <fullName evidence="3">Sporulation integral membrane protein YlbJ</fullName>
    </submittedName>
</protein>
<feature type="transmembrane region" description="Helical" evidence="1">
    <location>
        <begin position="149"/>
        <end position="169"/>
    </location>
</feature>
<dbReference type="Proteomes" id="UP000516160">
    <property type="component" value="Chromosome"/>
</dbReference>
<feature type="transmembrane region" description="Helical" evidence="1">
    <location>
        <begin position="368"/>
        <end position="395"/>
    </location>
</feature>
<keyword evidence="1" id="KW-0812">Transmembrane</keyword>
<feature type="transmembrane region" description="Helical" evidence="1">
    <location>
        <begin position="7"/>
        <end position="25"/>
    </location>
</feature>
<sequence length="407" mass="44074">MIKKDTLIYLGAFSTIFLAVSMVLFPEDAFSAAKEGLNLWFNVVFPALLPFFIAAELLIGMGVVHFMGVLLEPIMRPVFNVPGSGSFVMAVGLASGFPIGSILTGRLRRQNLCNKTEGERLMSFANTADPLFMFGAVAVGMFSRVEYGVLIAAAHYLSCITVGIVMAFYKRNDRSDYTEKSSRKQNILLRALISLKKAKEDDGRPIGQLMGDAVKNAINTMLTIGGFIIIFSVLIKILIKVGFIGLIASGLLKFLAPLGVTFDLIVAYISGIFEVDIGSQQAALADVSALSQLVAVSFIIAFSGISVIAQVASMVSDTDLSIKPFICARVLHGVLAAIYTFLLVKFGIINVLPQAVPAFLSQQPNLSLAFIMTRMTLIFIPIILCLAIVVLIFVYKSIKLVWFSVKG</sequence>
<reference evidence="3 4" key="1">
    <citation type="submission" date="2020-07" db="EMBL/GenBank/DDBJ databases">
        <title>Alkalicella. sp. LB2 genome.</title>
        <authorList>
            <person name="Postec A."/>
            <person name="Quemeneur M."/>
        </authorList>
    </citation>
    <scope>NUCLEOTIDE SEQUENCE [LARGE SCALE GENOMIC DNA]</scope>
    <source>
        <strain evidence="3 4">LB2</strain>
    </source>
</reference>
<feature type="transmembrane region" description="Helical" evidence="1">
    <location>
        <begin position="45"/>
        <end position="71"/>
    </location>
</feature>
<keyword evidence="1" id="KW-1133">Transmembrane helix</keyword>
<dbReference type="NCBIfam" id="TIGR02871">
    <property type="entry name" value="spore_ylbJ"/>
    <property type="match status" value="1"/>
</dbReference>
<evidence type="ECO:0000313" key="3">
    <source>
        <dbReference type="EMBL" id="QNO16367.1"/>
    </source>
</evidence>
<organism evidence="3 4">
    <name type="scientific">Alkalicella caledoniensis</name>
    <dbReference type="NCBI Taxonomy" id="2731377"/>
    <lineage>
        <taxon>Bacteria</taxon>
        <taxon>Bacillati</taxon>
        <taxon>Bacillota</taxon>
        <taxon>Clostridia</taxon>
        <taxon>Eubacteriales</taxon>
        <taxon>Proteinivoracaceae</taxon>
        <taxon>Alkalicella</taxon>
    </lineage>
</organism>
<gene>
    <name evidence="3" type="primary">ylbJ</name>
    <name evidence="3" type="ORF">HYG86_17105</name>
</gene>
<dbReference type="InterPro" id="IPR011642">
    <property type="entry name" value="Gate_dom"/>
</dbReference>
<feature type="transmembrane region" description="Helical" evidence="1">
    <location>
        <begin position="217"/>
        <end position="239"/>
    </location>
</feature>
<dbReference type="EMBL" id="CP058559">
    <property type="protein sequence ID" value="QNO16367.1"/>
    <property type="molecule type" value="Genomic_DNA"/>
</dbReference>
<feature type="domain" description="Nucleoside transporter/FeoB GTPase Gate" evidence="2">
    <location>
        <begin position="43"/>
        <end position="165"/>
    </location>
</feature>
<name>A0A7G9WCF5_ALKCA</name>
<dbReference type="Pfam" id="PF07670">
    <property type="entry name" value="Gate"/>
    <property type="match status" value="2"/>
</dbReference>
<dbReference type="InterPro" id="IPR014226">
    <property type="entry name" value="Spore_IM_YlbJ"/>
</dbReference>
<feature type="transmembrane region" description="Helical" evidence="1">
    <location>
        <begin position="293"/>
        <end position="314"/>
    </location>
</feature>
<evidence type="ECO:0000313" key="4">
    <source>
        <dbReference type="Proteomes" id="UP000516160"/>
    </source>
</evidence>
<proteinExistence type="predicted"/>
<dbReference type="AlphaFoldDB" id="A0A7G9WCF5"/>
<keyword evidence="4" id="KW-1185">Reference proteome</keyword>
<keyword evidence="1" id="KW-0472">Membrane</keyword>
<evidence type="ECO:0000256" key="1">
    <source>
        <dbReference type="SAM" id="Phobius"/>
    </source>
</evidence>
<feature type="transmembrane region" description="Helical" evidence="1">
    <location>
        <begin position="83"/>
        <end position="103"/>
    </location>
</feature>
<feature type="transmembrane region" description="Helical" evidence="1">
    <location>
        <begin position="251"/>
        <end position="273"/>
    </location>
</feature>
<dbReference type="RefSeq" id="WP_213166758.1">
    <property type="nucleotide sequence ID" value="NZ_CP058559.1"/>
</dbReference>
<accession>A0A7G9WCF5</accession>
<dbReference type="KEGG" id="acae:HYG86_17105"/>
<evidence type="ECO:0000259" key="2">
    <source>
        <dbReference type="Pfam" id="PF07670"/>
    </source>
</evidence>